<dbReference type="PROSITE" id="PS51257">
    <property type="entry name" value="PROKAR_LIPOPROTEIN"/>
    <property type="match status" value="1"/>
</dbReference>
<dbReference type="AlphaFoldDB" id="A0A2M8W5K7"/>
<dbReference type="Proteomes" id="UP000228531">
    <property type="component" value="Unassembled WGS sequence"/>
</dbReference>
<dbReference type="RefSeq" id="WP_100368510.1">
    <property type="nucleotide sequence ID" value="NZ_PGTY01000002.1"/>
</dbReference>
<feature type="region of interest" description="Disordered" evidence="1">
    <location>
        <begin position="113"/>
        <end position="146"/>
    </location>
</feature>
<evidence type="ECO:0000313" key="3">
    <source>
        <dbReference type="EMBL" id="PJI86200.1"/>
    </source>
</evidence>
<comment type="caution">
    <text evidence="3">The sequence shown here is derived from an EMBL/GenBank/DDBJ whole genome shotgun (WGS) entry which is preliminary data.</text>
</comment>
<evidence type="ECO:0000256" key="2">
    <source>
        <dbReference type="SAM" id="SignalP"/>
    </source>
</evidence>
<gene>
    <name evidence="3" type="ORF">BC777_2565</name>
</gene>
<dbReference type="OrthoDB" id="7866364at2"/>
<organism evidence="3 4">
    <name type="scientific">Yoonia maricola</name>
    <dbReference type="NCBI Taxonomy" id="420999"/>
    <lineage>
        <taxon>Bacteria</taxon>
        <taxon>Pseudomonadati</taxon>
        <taxon>Pseudomonadota</taxon>
        <taxon>Alphaproteobacteria</taxon>
        <taxon>Rhodobacterales</taxon>
        <taxon>Paracoccaceae</taxon>
        <taxon>Yoonia</taxon>
    </lineage>
</organism>
<sequence length="173" mass="18219">MKRTSFCGLALVAFAACADTSLPVSGPTVAMTQSRAINADQTIGTSTTLVRTFIKDAEGNRTEISGVTCRLRSDQLSAQVITPQNVAYPTFLQAARFEKRGLPDALVVTCSNGDRSGTQVMPPVTQGSARPQPGTTTTTSGSTTVSTSLVPLTGNISSSYPWTFPARLDVEIE</sequence>
<feature type="compositionally biased region" description="Polar residues" evidence="1">
    <location>
        <begin position="113"/>
        <end position="129"/>
    </location>
</feature>
<feature type="chain" id="PRO_5014812244" description="Lipoprotein" evidence="2">
    <location>
        <begin position="19"/>
        <end position="173"/>
    </location>
</feature>
<keyword evidence="2" id="KW-0732">Signal</keyword>
<evidence type="ECO:0008006" key="5">
    <source>
        <dbReference type="Google" id="ProtNLM"/>
    </source>
</evidence>
<reference evidence="3 4" key="1">
    <citation type="submission" date="2017-11" db="EMBL/GenBank/DDBJ databases">
        <title>Genomic Encyclopedia of Archaeal and Bacterial Type Strains, Phase II (KMG-II): From Individual Species to Whole Genera.</title>
        <authorList>
            <person name="Goeker M."/>
        </authorList>
    </citation>
    <scope>NUCLEOTIDE SEQUENCE [LARGE SCALE GENOMIC DNA]</scope>
    <source>
        <strain evidence="3 4">DSM 29128</strain>
    </source>
</reference>
<name>A0A2M8W5K7_9RHOB</name>
<accession>A0A2M8W5K7</accession>
<feature type="compositionally biased region" description="Low complexity" evidence="1">
    <location>
        <begin position="133"/>
        <end position="146"/>
    </location>
</feature>
<keyword evidence="4" id="KW-1185">Reference proteome</keyword>
<dbReference type="EMBL" id="PGTY01000002">
    <property type="protein sequence ID" value="PJI86200.1"/>
    <property type="molecule type" value="Genomic_DNA"/>
</dbReference>
<evidence type="ECO:0000313" key="4">
    <source>
        <dbReference type="Proteomes" id="UP000228531"/>
    </source>
</evidence>
<protein>
    <recommendedName>
        <fullName evidence="5">Lipoprotein</fullName>
    </recommendedName>
</protein>
<feature type="signal peptide" evidence="2">
    <location>
        <begin position="1"/>
        <end position="18"/>
    </location>
</feature>
<evidence type="ECO:0000256" key="1">
    <source>
        <dbReference type="SAM" id="MobiDB-lite"/>
    </source>
</evidence>
<proteinExistence type="predicted"/>